<dbReference type="GO" id="GO:1990904">
    <property type="term" value="C:ribonucleoprotein complex"/>
    <property type="evidence" value="ECO:0007669"/>
    <property type="project" value="UniProtKB-KW"/>
</dbReference>
<dbReference type="InterPro" id="IPR038551">
    <property type="entry name" value="Ribosomal_eS26_sf"/>
</dbReference>
<accession>A0AAN8LYR5</accession>
<dbReference type="EMBL" id="JAGTTL010000006">
    <property type="protein sequence ID" value="KAK6321360.1"/>
    <property type="molecule type" value="Genomic_DNA"/>
</dbReference>
<evidence type="ECO:0000256" key="5">
    <source>
        <dbReference type="SAM" id="MobiDB-lite"/>
    </source>
</evidence>
<keyword evidence="2 4" id="KW-0689">Ribosomal protein</keyword>
<protein>
    <recommendedName>
        <fullName evidence="4">40S ribosomal protein S26</fullName>
    </recommendedName>
</protein>
<evidence type="ECO:0000256" key="3">
    <source>
        <dbReference type="ARBA" id="ARBA00023274"/>
    </source>
</evidence>
<keyword evidence="7" id="KW-1185">Reference proteome</keyword>
<evidence type="ECO:0000256" key="1">
    <source>
        <dbReference type="ARBA" id="ARBA00008596"/>
    </source>
</evidence>
<dbReference type="Proteomes" id="UP001356427">
    <property type="component" value="Unassembled WGS sequence"/>
</dbReference>
<dbReference type="GO" id="GO:0006412">
    <property type="term" value="P:translation"/>
    <property type="evidence" value="ECO:0007669"/>
    <property type="project" value="InterPro"/>
</dbReference>
<dbReference type="AlphaFoldDB" id="A0AAN8LYR5"/>
<dbReference type="Gene3D" id="3.30.1740.20">
    <property type="entry name" value="Ribosomal protein S26e"/>
    <property type="match status" value="1"/>
</dbReference>
<evidence type="ECO:0000256" key="4">
    <source>
        <dbReference type="RuleBase" id="RU363128"/>
    </source>
</evidence>
<dbReference type="InterPro" id="IPR000892">
    <property type="entry name" value="Ribosomal_eS26"/>
</dbReference>
<comment type="caution">
    <text evidence="6">The sequence shown here is derived from an EMBL/GenBank/DDBJ whole genome shotgun (WGS) entry which is preliminary data.</text>
</comment>
<reference evidence="6 7" key="1">
    <citation type="submission" date="2021-04" db="EMBL/GenBank/DDBJ databases">
        <authorList>
            <person name="De Guttry C."/>
            <person name="Zahm M."/>
            <person name="Klopp C."/>
            <person name="Cabau C."/>
            <person name="Louis A."/>
            <person name="Berthelot C."/>
            <person name="Parey E."/>
            <person name="Roest Crollius H."/>
            <person name="Montfort J."/>
            <person name="Robinson-Rechavi M."/>
            <person name="Bucao C."/>
            <person name="Bouchez O."/>
            <person name="Gislard M."/>
            <person name="Lluch J."/>
            <person name="Milhes M."/>
            <person name="Lampietro C."/>
            <person name="Lopez Roques C."/>
            <person name="Donnadieu C."/>
            <person name="Braasch I."/>
            <person name="Desvignes T."/>
            <person name="Postlethwait J."/>
            <person name="Bobe J."/>
            <person name="Wedekind C."/>
            <person name="Guiguen Y."/>
        </authorList>
    </citation>
    <scope>NUCLEOTIDE SEQUENCE [LARGE SCALE GENOMIC DNA]</scope>
    <source>
        <strain evidence="6">Cs_M1</strain>
        <tissue evidence="6">Blood</tissue>
    </source>
</reference>
<keyword evidence="3 4" id="KW-0687">Ribonucleoprotein</keyword>
<feature type="compositionally biased region" description="Basic and acidic residues" evidence="5">
    <location>
        <begin position="16"/>
        <end position="29"/>
    </location>
</feature>
<evidence type="ECO:0000313" key="6">
    <source>
        <dbReference type="EMBL" id="KAK6321360.1"/>
    </source>
</evidence>
<name>A0AAN8LYR5_9TELE</name>
<evidence type="ECO:0000313" key="7">
    <source>
        <dbReference type="Proteomes" id="UP001356427"/>
    </source>
</evidence>
<sequence length="112" mass="12213">MAPRIYTPEGSLLADHAPRSEHSRLRRDGTAVVPRRAVGMCSPYAAQTMLAVCPRSSKSLSSGTSWRLLPSGISEASVFESYVLPKLYMKLHYCMCHPQSSGGPPRAPPKPM</sequence>
<feature type="region of interest" description="Disordered" evidence="5">
    <location>
        <begin position="1"/>
        <end position="29"/>
    </location>
</feature>
<dbReference type="GO" id="GO:0003735">
    <property type="term" value="F:structural constituent of ribosome"/>
    <property type="evidence" value="ECO:0007669"/>
    <property type="project" value="InterPro"/>
</dbReference>
<organism evidence="6 7">
    <name type="scientific">Coregonus suidteri</name>
    <dbReference type="NCBI Taxonomy" id="861788"/>
    <lineage>
        <taxon>Eukaryota</taxon>
        <taxon>Metazoa</taxon>
        <taxon>Chordata</taxon>
        <taxon>Craniata</taxon>
        <taxon>Vertebrata</taxon>
        <taxon>Euteleostomi</taxon>
        <taxon>Actinopterygii</taxon>
        <taxon>Neopterygii</taxon>
        <taxon>Teleostei</taxon>
        <taxon>Protacanthopterygii</taxon>
        <taxon>Salmoniformes</taxon>
        <taxon>Salmonidae</taxon>
        <taxon>Coregoninae</taxon>
        <taxon>Coregonus</taxon>
    </lineage>
</organism>
<comment type="similarity">
    <text evidence="1 4">Belongs to the eukaryotic ribosomal protein eS26 family.</text>
</comment>
<evidence type="ECO:0000256" key="2">
    <source>
        <dbReference type="ARBA" id="ARBA00022980"/>
    </source>
</evidence>
<proteinExistence type="inferred from homology"/>
<dbReference type="GO" id="GO:0005840">
    <property type="term" value="C:ribosome"/>
    <property type="evidence" value="ECO:0007669"/>
    <property type="project" value="UniProtKB-KW"/>
</dbReference>
<dbReference type="Pfam" id="PF01283">
    <property type="entry name" value="Ribosomal_S26e"/>
    <property type="match status" value="1"/>
</dbReference>
<gene>
    <name evidence="6" type="ORF">J4Q44_G00083360</name>
</gene>